<evidence type="ECO:0000313" key="9">
    <source>
        <dbReference type="EMBL" id="CAB4333269.1"/>
    </source>
</evidence>
<feature type="transmembrane region" description="Helical" evidence="7">
    <location>
        <begin position="231"/>
        <end position="251"/>
    </location>
</feature>
<keyword evidence="4 7" id="KW-0812">Transmembrane</keyword>
<dbReference type="GO" id="GO:0022857">
    <property type="term" value="F:transmembrane transporter activity"/>
    <property type="evidence" value="ECO:0007669"/>
    <property type="project" value="InterPro"/>
</dbReference>
<evidence type="ECO:0000313" key="17">
    <source>
        <dbReference type="EMBL" id="CAB5071383.1"/>
    </source>
</evidence>
<dbReference type="EMBL" id="CAFBNH010000005">
    <property type="protein sequence ID" value="CAB4947569.1"/>
    <property type="molecule type" value="Genomic_DNA"/>
</dbReference>
<sequence>MPNRRNHVFWIVTLQIAFTNFFMGGFGPAQPILRTEQHTSLTVAGLHGTALGVAAILSGFTGPKLAHRFGRAVTSWIGMIFFCVGAGLFVFLPPVQLTLAAILITGFGISTLINSSVTQLWDNNPEDASRAVSQSNAFGSIGYISGTLLIGTLVGVGINWRWGLLLVIPAGLILFLFSRKSLVVEHLPDEHGPQRGSLDRKFWVAWFGFIACISTEFATTFWSAALLRDRLASSASISTLCIVAIGTGMGLGRWYGPIVLKRMPVDSQLKNILVTQLIGIVILWLSHVLWISLIGLLLNGFGLSMQFALSSLRLMGFSEARPDLAIARSSLAAGTAIALAPLFLGMLGDHLGISRAYLMMPVLIVIALTTVVAVPSQVLPARTK</sequence>
<dbReference type="GO" id="GO:0012505">
    <property type="term" value="C:endomembrane system"/>
    <property type="evidence" value="ECO:0007669"/>
    <property type="project" value="UniProtKB-SubCell"/>
</dbReference>
<feature type="transmembrane region" description="Helical" evidence="7">
    <location>
        <begin position="203"/>
        <end position="225"/>
    </location>
</feature>
<evidence type="ECO:0000313" key="15">
    <source>
        <dbReference type="EMBL" id="CAB4947569.1"/>
    </source>
</evidence>
<dbReference type="Pfam" id="PF07690">
    <property type="entry name" value="MFS_1"/>
    <property type="match status" value="1"/>
</dbReference>
<feature type="transmembrane region" description="Helical" evidence="7">
    <location>
        <begin position="272"/>
        <end position="305"/>
    </location>
</feature>
<dbReference type="EMBL" id="CAEZXO010000003">
    <property type="protein sequence ID" value="CAB4689195.1"/>
    <property type="molecule type" value="Genomic_DNA"/>
</dbReference>
<feature type="domain" description="Major facilitator superfamily (MFS) profile" evidence="8">
    <location>
        <begin position="8"/>
        <end position="384"/>
    </location>
</feature>
<protein>
    <submittedName>
        <fullName evidence="16">Unannotated protein</fullName>
    </submittedName>
</protein>
<evidence type="ECO:0000256" key="3">
    <source>
        <dbReference type="ARBA" id="ARBA00022448"/>
    </source>
</evidence>
<evidence type="ECO:0000313" key="14">
    <source>
        <dbReference type="EMBL" id="CAB4876052.1"/>
    </source>
</evidence>
<dbReference type="EMBL" id="CAEZYM010000009">
    <property type="protein sequence ID" value="CAB4728173.1"/>
    <property type="molecule type" value="Genomic_DNA"/>
</dbReference>
<organism evidence="16">
    <name type="scientific">freshwater metagenome</name>
    <dbReference type="NCBI Taxonomy" id="449393"/>
    <lineage>
        <taxon>unclassified sequences</taxon>
        <taxon>metagenomes</taxon>
        <taxon>ecological metagenomes</taxon>
    </lineage>
</organism>
<feature type="transmembrane region" description="Helical" evidence="7">
    <location>
        <begin position="356"/>
        <end position="374"/>
    </location>
</feature>
<evidence type="ECO:0000313" key="16">
    <source>
        <dbReference type="EMBL" id="CAB4982060.1"/>
    </source>
</evidence>
<evidence type="ECO:0000313" key="10">
    <source>
        <dbReference type="EMBL" id="CAB4689195.1"/>
    </source>
</evidence>
<gene>
    <name evidence="10" type="ORF">UFOPK2510_00551</name>
    <name evidence="11" type="ORF">UFOPK2718_01060</name>
    <name evidence="12" type="ORF">UFOPK2936_00898</name>
    <name evidence="13" type="ORF">UFOPK3174_00814</name>
    <name evidence="14" type="ORF">UFOPK3328_01354</name>
    <name evidence="15" type="ORF">UFOPK3779_00973</name>
    <name evidence="16" type="ORF">UFOPK3913_01206</name>
    <name evidence="9" type="ORF">UFOPK4107_00394</name>
    <name evidence="17" type="ORF">UFOPK4403_00584</name>
</gene>
<keyword evidence="3" id="KW-0813">Transport</keyword>
<feature type="transmembrane region" description="Helical" evidence="7">
    <location>
        <begin position="41"/>
        <end position="60"/>
    </location>
</feature>
<feature type="transmembrane region" description="Helical" evidence="7">
    <location>
        <begin position="162"/>
        <end position="182"/>
    </location>
</feature>
<feature type="transmembrane region" description="Helical" evidence="7">
    <location>
        <begin position="7"/>
        <end position="29"/>
    </location>
</feature>
<evidence type="ECO:0000256" key="5">
    <source>
        <dbReference type="ARBA" id="ARBA00022989"/>
    </source>
</evidence>
<feature type="transmembrane region" description="Helical" evidence="7">
    <location>
        <begin position="97"/>
        <end position="117"/>
    </location>
</feature>
<dbReference type="InterPro" id="IPR020846">
    <property type="entry name" value="MFS_dom"/>
</dbReference>
<dbReference type="InterPro" id="IPR011701">
    <property type="entry name" value="MFS"/>
</dbReference>
<evidence type="ECO:0000256" key="6">
    <source>
        <dbReference type="ARBA" id="ARBA00023136"/>
    </source>
</evidence>
<feature type="transmembrane region" description="Helical" evidence="7">
    <location>
        <begin position="137"/>
        <end position="156"/>
    </location>
</feature>
<dbReference type="EMBL" id="CAEZZW010000004">
    <property type="protein sequence ID" value="CAB4780838.1"/>
    <property type="molecule type" value="Genomic_DNA"/>
</dbReference>
<name>A0A6J7MLM4_9ZZZZ</name>
<dbReference type="EMBL" id="CAFBOC010000013">
    <property type="protein sequence ID" value="CAB4982060.1"/>
    <property type="molecule type" value="Genomic_DNA"/>
</dbReference>
<dbReference type="Gene3D" id="1.20.1250.20">
    <property type="entry name" value="MFS general substrate transporter like domains"/>
    <property type="match status" value="1"/>
</dbReference>
<feature type="transmembrane region" description="Helical" evidence="7">
    <location>
        <begin position="325"/>
        <end position="344"/>
    </location>
</feature>
<keyword evidence="6 7" id="KW-0472">Membrane</keyword>
<dbReference type="PANTHER" id="PTHR23514:SF3">
    <property type="entry name" value="BYPASS OF STOP CODON PROTEIN 6"/>
    <property type="match status" value="1"/>
</dbReference>
<dbReference type="PROSITE" id="PS50850">
    <property type="entry name" value="MFS"/>
    <property type="match status" value="1"/>
</dbReference>
<evidence type="ECO:0000313" key="12">
    <source>
        <dbReference type="EMBL" id="CAB4780838.1"/>
    </source>
</evidence>
<evidence type="ECO:0000313" key="11">
    <source>
        <dbReference type="EMBL" id="CAB4728173.1"/>
    </source>
</evidence>
<dbReference type="SUPFAM" id="SSF103473">
    <property type="entry name" value="MFS general substrate transporter"/>
    <property type="match status" value="1"/>
</dbReference>
<proteinExistence type="inferred from homology"/>
<accession>A0A6J7MLM4</accession>
<evidence type="ECO:0000259" key="8">
    <source>
        <dbReference type="PROSITE" id="PS50850"/>
    </source>
</evidence>
<evidence type="ECO:0000256" key="7">
    <source>
        <dbReference type="SAM" id="Phobius"/>
    </source>
</evidence>
<dbReference type="EMBL" id="CAFBLD010000010">
    <property type="protein sequence ID" value="CAB4876052.1"/>
    <property type="molecule type" value="Genomic_DNA"/>
</dbReference>
<keyword evidence="5 7" id="KW-1133">Transmembrane helix</keyword>
<evidence type="ECO:0000256" key="1">
    <source>
        <dbReference type="ARBA" id="ARBA00004127"/>
    </source>
</evidence>
<comment type="similarity">
    <text evidence="2">Belongs to the major facilitator superfamily.</text>
</comment>
<dbReference type="InterPro" id="IPR051788">
    <property type="entry name" value="MFS_Transporter"/>
</dbReference>
<comment type="subcellular location">
    <subcellularLocation>
        <location evidence="1">Endomembrane system</location>
        <topology evidence="1">Multi-pass membrane protein</topology>
    </subcellularLocation>
</comment>
<dbReference type="EMBL" id="CAESAE010000002">
    <property type="protein sequence ID" value="CAB4333269.1"/>
    <property type="molecule type" value="Genomic_DNA"/>
</dbReference>
<dbReference type="GO" id="GO:0016020">
    <property type="term" value="C:membrane"/>
    <property type="evidence" value="ECO:0007669"/>
    <property type="project" value="TreeGrafter"/>
</dbReference>
<dbReference type="EMBL" id="CAFABH010000012">
    <property type="protein sequence ID" value="CAB4828338.1"/>
    <property type="molecule type" value="Genomic_DNA"/>
</dbReference>
<dbReference type="AlphaFoldDB" id="A0A6J7MLM4"/>
<reference evidence="16" key="1">
    <citation type="submission" date="2020-05" db="EMBL/GenBank/DDBJ databases">
        <authorList>
            <person name="Chiriac C."/>
            <person name="Salcher M."/>
            <person name="Ghai R."/>
            <person name="Kavagutti S V."/>
        </authorList>
    </citation>
    <scope>NUCLEOTIDE SEQUENCE</scope>
</reference>
<evidence type="ECO:0000256" key="2">
    <source>
        <dbReference type="ARBA" id="ARBA00008335"/>
    </source>
</evidence>
<dbReference type="EMBL" id="CAFBQX010000002">
    <property type="protein sequence ID" value="CAB5071383.1"/>
    <property type="molecule type" value="Genomic_DNA"/>
</dbReference>
<feature type="transmembrane region" description="Helical" evidence="7">
    <location>
        <begin position="72"/>
        <end position="91"/>
    </location>
</feature>
<dbReference type="InterPro" id="IPR036259">
    <property type="entry name" value="MFS_trans_sf"/>
</dbReference>
<dbReference type="PANTHER" id="PTHR23514">
    <property type="entry name" value="BYPASS OF STOP CODON PROTEIN 6"/>
    <property type="match status" value="1"/>
</dbReference>
<evidence type="ECO:0000313" key="13">
    <source>
        <dbReference type="EMBL" id="CAB4828338.1"/>
    </source>
</evidence>
<evidence type="ECO:0000256" key="4">
    <source>
        <dbReference type="ARBA" id="ARBA00022692"/>
    </source>
</evidence>